<proteinExistence type="predicted"/>
<evidence type="ECO:0000313" key="2">
    <source>
        <dbReference type="Proteomes" id="UP000032304"/>
    </source>
</evidence>
<name>A0A0D2RSZ5_GOSRA</name>
<organism evidence="1 2">
    <name type="scientific">Gossypium raimondii</name>
    <name type="common">Peruvian cotton</name>
    <name type="synonym">Gossypium klotzschianum subsp. raimondii</name>
    <dbReference type="NCBI Taxonomy" id="29730"/>
    <lineage>
        <taxon>Eukaryota</taxon>
        <taxon>Viridiplantae</taxon>
        <taxon>Streptophyta</taxon>
        <taxon>Embryophyta</taxon>
        <taxon>Tracheophyta</taxon>
        <taxon>Spermatophyta</taxon>
        <taxon>Magnoliopsida</taxon>
        <taxon>eudicotyledons</taxon>
        <taxon>Gunneridae</taxon>
        <taxon>Pentapetalae</taxon>
        <taxon>rosids</taxon>
        <taxon>malvids</taxon>
        <taxon>Malvales</taxon>
        <taxon>Malvaceae</taxon>
        <taxon>Malvoideae</taxon>
        <taxon>Gossypium</taxon>
    </lineage>
</organism>
<protein>
    <submittedName>
        <fullName evidence="1">Uncharacterized protein</fullName>
    </submittedName>
</protein>
<dbReference type="AlphaFoldDB" id="A0A0D2RSZ5"/>
<keyword evidence="2" id="KW-1185">Reference proteome</keyword>
<gene>
    <name evidence="1" type="ORF">B456_006G094300</name>
</gene>
<reference evidence="1 2" key="1">
    <citation type="journal article" date="2012" name="Nature">
        <title>Repeated polyploidization of Gossypium genomes and the evolution of spinnable cotton fibres.</title>
        <authorList>
            <person name="Paterson A.H."/>
            <person name="Wendel J.F."/>
            <person name="Gundlach H."/>
            <person name="Guo H."/>
            <person name="Jenkins J."/>
            <person name="Jin D."/>
            <person name="Llewellyn D."/>
            <person name="Showmaker K.C."/>
            <person name="Shu S."/>
            <person name="Udall J."/>
            <person name="Yoo M.J."/>
            <person name="Byers R."/>
            <person name="Chen W."/>
            <person name="Doron-Faigenboim A."/>
            <person name="Duke M.V."/>
            <person name="Gong L."/>
            <person name="Grimwood J."/>
            <person name="Grover C."/>
            <person name="Grupp K."/>
            <person name="Hu G."/>
            <person name="Lee T.H."/>
            <person name="Li J."/>
            <person name="Lin L."/>
            <person name="Liu T."/>
            <person name="Marler B.S."/>
            <person name="Page J.T."/>
            <person name="Roberts A.W."/>
            <person name="Romanel E."/>
            <person name="Sanders W.S."/>
            <person name="Szadkowski E."/>
            <person name="Tan X."/>
            <person name="Tang H."/>
            <person name="Xu C."/>
            <person name="Wang J."/>
            <person name="Wang Z."/>
            <person name="Zhang D."/>
            <person name="Zhang L."/>
            <person name="Ashrafi H."/>
            <person name="Bedon F."/>
            <person name="Bowers J.E."/>
            <person name="Brubaker C.L."/>
            <person name="Chee P.W."/>
            <person name="Das S."/>
            <person name="Gingle A.R."/>
            <person name="Haigler C.H."/>
            <person name="Harker D."/>
            <person name="Hoffmann L.V."/>
            <person name="Hovav R."/>
            <person name="Jones D.C."/>
            <person name="Lemke C."/>
            <person name="Mansoor S."/>
            <person name="ur Rahman M."/>
            <person name="Rainville L.N."/>
            <person name="Rambani A."/>
            <person name="Reddy U.K."/>
            <person name="Rong J.K."/>
            <person name="Saranga Y."/>
            <person name="Scheffler B.E."/>
            <person name="Scheffler J.A."/>
            <person name="Stelly D.M."/>
            <person name="Triplett B.A."/>
            <person name="Van Deynze A."/>
            <person name="Vaslin M.F."/>
            <person name="Waghmare V.N."/>
            <person name="Walford S.A."/>
            <person name="Wright R.J."/>
            <person name="Zaki E.A."/>
            <person name="Zhang T."/>
            <person name="Dennis E.S."/>
            <person name="Mayer K.F."/>
            <person name="Peterson D.G."/>
            <person name="Rokhsar D.S."/>
            <person name="Wang X."/>
            <person name="Schmutz J."/>
        </authorList>
    </citation>
    <scope>NUCLEOTIDE SEQUENCE [LARGE SCALE GENOMIC DNA]</scope>
</reference>
<accession>A0A0D2RSZ5</accession>
<sequence>MATLLILQWLNILITNQISHLNHNLTILTKRSRFRAPIICLSRKNIGIHILERIMHHFSITQSSNKPTLPLYLASSLPNSTLPIPTLTPYIPFPNLTFLYPTL</sequence>
<evidence type="ECO:0000313" key="1">
    <source>
        <dbReference type="EMBL" id="KJB34984.1"/>
    </source>
</evidence>
<dbReference type="EMBL" id="CM001745">
    <property type="protein sequence ID" value="KJB34984.1"/>
    <property type="molecule type" value="Genomic_DNA"/>
</dbReference>
<dbReference type="Proteomes" id="UP000032304">
    <property type="component" value="Chromosome 6"/>
</dbReference>
<dbReference type="Gramene" id="KJB34984">
    <property type="protein sequence ID" value="KJB34984"/>
    <property type="gene ID" value="B456_006G094300"/>
</dbReference>